<sequence length="615" mass="67681">MECDLKISNPEILGTLNLKCERSYSTPYSNSPLLPLLILTLMRQKIAPKPAKTIKTEYDYIVVGGGAGGSSVAARLSEEPCVNVLLLEAGKVPPVLSDIPAISRSFFFSDIDWQYKTVPQKNTGKALNNRQSYWPSGKVLGGNSVFAASLFERGNRRGYDDWAAQGAKGWSSQEVFPYFLKLEDNWDLDVLANGFHSVGGPVTAQRPGYCSEIKQPLFEAARQMGYRIGDSNGAQQMGFSDFQSFMGGGQRCNAAEDYLAPVENRTNLDILPNAHVTKVIMDGCHAVGVQFDHKGSMFKIKAKREVILSAGSTNTPQLLMLSGIGPKEHLQEMKIPVVVDLPVGNNFQDHPASLLPFQLDPAILTVEQKLTNLRSLEEYISNRTGPLASSMFISTIAYVPGEHSSPFEDDPAIEMHILEAPDSFLKKELNIRPDVYKKFASPYKNIPKYLCIVNSLKPRSRGTIRLKSKNPYDAPLIDPNYFDDPRDIKDNVKGLKTCLRIATSGPMQRVGSKSFETLLPGCEDCAGDEDRYLECVVRSIIMSYHQSGGSAKMGDPKDPTTVVDPELRVKGVKGLRVVDASTMPSLPIGNTYIPTVMIGEKAADIIKETIHCPSY</sequence>
<name>A0AAV1YVH0_9ARAC</name>
<comment type="cofactor">
    <cofactor evidence="1 5">
        <name>FAD</name>
        <dbReference type="ChEBI" id="CHEBI:57692"/>
    </cofactor>
</comment>
<comment type="caution">
    <text evidence="7">The sequence shown here is derived from an EMBL/GenBank/DDBJ whole genome shotgun (WGS) entry which is preliminary data.</text>
</comment>
<evidence type="ECO:0000256" key="4">
    <source>
        <dbReference type="ARBA" id="ARBA00022827"/>
    </source>
</evidence>
<evidence type="ECO:0000256" key="5">
    <source>
        <dbReference type="PIRSR" id="PIRSR000137-2"/>
    </source>
</evidence>
<dbReference type="AlphaFoldDB" id="A0AAV1YVH0"/>
<dbReference type="InterPro" id="IPR007867">
    <property type="entry name" value="GMC_OxRtase_C"/>
</dbReference>
<proteinExistence type="inferred from homology"/>
<dbReference type="SUPFAM" id="SSF54373">
    <property type="entry name" value="FAD-linked reductases, C-terminal domain"/>
    <property type="match status" value="1"/>
</dbReference>
<dbReference type="Gene3D" id="3.50.50.60">
    <property type="entry name" value="FAD/NAD(P)-binding domain"/>
    <property type="match status" value="1"/>
</dbReference>
<evidence type="ECO:0000256" key="2">
    <source>
        <dbReference type="ARBA" id="ARBA00010790"/>
    </source>
</evidence>
<dbReference type="Pfam" id="PF05199">
    <property type="entry name" value="GMC_oxred_C"/>
    <property type="match status" value="1"/>
</dbReference>
<feature type="binding site" evidence="5">
    <location>
        <position position="276"/>
    </location>
    <ligand>
        <name>FAD</name>
        <dbReference type="ChEBI" id="CHEBI:57692"/>
    </ligand>
</feature>
<gene>
    <name evidence="7" type="ORF">LARSCL_LOCUS1304</name>
</gene>
<dbReference type="PANTHER" id="PTHR11552">
    <property type="entry name" value="GLUCOSE-METHANOL-CHOLINE GMC OXIDOREDUCTASE"/>
    <property type="match status" value="1"/>
</dbReference>
<organism evidence="7 8">
    <name type="scientific">Larinioides sclopetarius</name>
    <dbReference type="NCBI Taxonomy" id="280406"/>
    <lineage>
        <taxon>Eukaryota</taxon>
        <taxon>Metazoa</taxon>
        <taxon>Ecdysozoa</taxon>
        <taxon>Arthropoda</taxon>
        <taxon>Chelicerata</taxon>
        <taxon>Arachnida</taxon>
        <taxon>Araneae</taxon>
        <taxon>Araneomorphae</taxon>
        <taxon>Entelegynae</taxon>
        <taxon>Araneoidea</taxon>
        <taxon>Araneidae</taxon>
        <taxon>Larinioides</taxon>
    </lineage>
</organism>
<feature type="binding site" evidence="5">
    <location>
        <position position="139"/>
    </location>
    <ligand>
        <name>FAD</name>
        <dbReference type="ChEBI" id="CHEBI:57692"/>
    </ligand>
</feature>
<evidence type="ECO:0000313" key="8">
    <source>
        <dbReference type="Proteomes" id="UP001497382"/>
    </source>
</evidence>
<dbReference type="InterPro" id="IPR012132">
    <property type="entry name" value="GMC_OxRdtase"/>
</dbReference>
<dbReference type="Gene3D" id="3.30.560.10">
    <property type="entry name" value="Glucose Oxidase, domain 3"/>
    <property type="match status" value="1"/>
</dbReference>
<dbReference type="GO" id="GO:0050660">
    <property type="term" value="F:flavin adenine dinucleotide binding"/>
    <property type="evidence" value="ECO:0007669"/>
    <property type="project" value="InterPro"/>
</dbReference>
<comment type="similarity">
    <text evidence="2">Belongs to the GMC oxidoreductase family.</text>
</comment>
<evidence type="ECO:0000313" key="7">
    <source>
        <dbReference type="EMBL" id="CAL1262980.1"/>
    </source>
</evidence>
<dbReference type="PROSITE" id="PS00624">
    <property type="entry name" value="GMC_OXRED_2"/>
    <property type="match status" value="1"/>
</dbReference>
<dbReference type="EMBL" id="CAXIEN010000007">
    <property type="protein sequence ID" value="CAL1262980.1"/>
    <property type="molecule type" value="Genomic_DNA"/>
</dbReference>
<reference evidence="7 8" key="1">
    <citation type="submission" date="2024-04" db="EMBL/GenBank/DDBJ databases">
        <authorList>
            <person name="Rising A."/>
            <person name="Reimegard J."/>
            <person name="Sonavane S."/>
            <person name="Akerstrom W."/>
            <person name="Nylinder S."/>
            <person name="Hedman E."/>
            <person name="Kallberg Y."/>
        </authorList>
    </citation>
    <scope>NUCLEOTIDE SEQUENCE [LARGE SCALE GENOMIC DNA]</scope>
</reference>
<evidence type="ECO:0000259" key="6">
    <source>
        <dbReference type="PROSITE" id="PS00624"/>
    </source>
</evidence>
<evidence type="ECO:0000256" key="1">
    <source>
        <dbReference type="ARBA" id="ARBA00001974"/>
    </source>
</evidence>
<dbReference type="SUPFAM" id="SSF51905">
    <property type="entry name" value="FAD/NAD(P)-binding domain"/>
    <property type="match status" value="1"/>
</dbReference>
<dbReference type="InterPro" id="IPR036188">
    <property type="entry name" value="FAD/NAD-bd_sf"/>
</dbReference>
<dbReference type="Proteomes" id="UP001497382">
    <property type="component" value="Unassembled WGS sequence"/>
</dbReference>
<dbReference type="Pfam" id="PF00732">
    <property type="entry name" value="GMC_oxred_N"/>
    <property type="match status" value="1"/>
</dbReference>
<protein>
    <recommendedName>
        <fullName evidence="6">Glucose-methanol-choline oxidoreductase N-terminal domain-containing protein</fullName>
    </recommendedName>
</protein>
<evidence type="ECO:0000256" key="3">
    <source>
        <dbReference type="ARBA" id="ARBA00022630"/>
    </source>
</evidence>
<dbReference type="InterPro" id="IPR000172">
    <property type="entry name" value="GMC_OxRdtase_N"/>
</dbReference>
<dbReference type="GO" id="GO:0016614">
    <property type="term" value="F:oxidoreductase activity, acting on CH-OH group of donors"/>
    <property type="evidence" value="ECO:0007669"/>
    <property type="project" value="InterPro"/>
</dbReference>
<accession>A0AAV1YVH0</accession>
<feature type="domain" description="Glucose-methanol-choline oxidoreductase N-terminal" evidence="6">
    <location>
        <begin position="311"/>
        <end position="325"/>
    </location>
</feature>
<keyword evidence="3" id="KW-0285">Flavoprotein</keyword>
<keyword evidence="4 5" id="KW-0274">FAD</keyword>
<dbReference type="PANTHER" id="PTHR11552:SF147">
    <property type="entry name" value="CHOLINE DEHYDROGENASE, MITOCHONDRIAL"/>
    <property type="match status" value="1"/>
</dbReference>
<keyword evidence="8" id="KW-1185">Reference proteome</keyword>
<dbReference type="PIRSF" id="PIRSF000137">
    <property type="entry name" value="Alcohol_oxidase"/>
    <property type="match status" value="1"/>
</dbReference>